<sequence>MVSIPFDAARIEQAIATQLRRRRLPGLRNPYDDLTAHPEKELAEQLARLQTLPSVWNKLN</sequence>
<evidence type="ECO:0000313" key="2">
    <source>
        <dbReference type="Proteomes" id="UP000076563"/>
    </source>
</evidence>
<reference evidence="2" key="1">
    <citation type="submission" date="2016-01" db="EMBL/GenBank/DDBJ databases">
        <title>Draft genome of Chromobacterium sp. F49.</title>
        <authorList>
            <person name="Hong K.W."/>
        </authorList>
    </citation>
    <scope>NUCLEOTIDE SEQUENCE [LARGE SCALE GENOMIC DNA]</scope>
    <source>
        <strain evidence="2">M63</strain>
    </source>
</reference>
<comment type="caution">
    <text evidence="1">The sequence shown here is derived from an EMBL/GenBank/DDBJ whole genome shotgun (WGS) entry which is preliminary data.</text>
</comment>
<accession>A0A161S6Z2</accession>
<name>A0A161S6Z2_9BACL</name>
<organism evidence="1 2">
    <name type="scientific">Paenibacillus elgii</name>
    <dbReference type="NCBI Taxonomy" id="189691"/>
    <lineage>
        <taxon>Bacteria</taxon>
        <taxon>Bacillati</taxon>
        <taxon>Bacillota</taxon>
        <taxon>Bacilli</taxon>
        <taxon>Bacillales</taxon>
        <taxon>Paenibacillaceae</taxon>
        <taxon>Paenibacillus</taxon>
    </lineage>
</organism>
<dbReference type="RefSeq" id="WP_063185028.1">
    <property type="nucleotide sequence ID" value="NZ_CP121215.1"/>
</dbReference>
<dbReference type="Proteomes" id="UP000076563">
    <property type="component" value="Unassembled WGS sequence"/>
</dbReference>
<dbReference type="STRING" id="1007103.GCA_000213315_05795"/>
<gene>
    <name evidence="1" type="ORF">AV654_27430</name>
</gene>
<dbReference type="EMBL" id="LQRA01000074">
    <property type="protein sequence ID" value="KZE75085.1"/>
    <property type="molecule type" value="Genomic_DNA"/>
</dbReference>
<keyword evidence="2" id="KW-1185">Reference proteome</keyword>
<protein>
    <submittedName>
        <fullName evidence="1">Uncharacterized protein</fullName>
    </submittedName>
</protein>
<evidence type="ECO:0000313" key="1">
    <source>
        <dbReference type="EMBL" id="KZE75085.1"/>
    </source>
</evidence>
<dbReference type="OrthoDB" id="9803238at2"/>
<proteinExistence type="predicted"/>
<dbReference type="AlphaFoldDB" id="A0A161S6Z2"/>